<dbReference type="OrthoDB" id="112232at2"/>
<dbReference type="SMART" id="SM00671">
    <property type="entry name" value="SEL1"/>
    <property type="match status" value="1"/>
</dbReference>
<organism evidence="1 2">
    <name type="scientific">Dongia mobilis</name>
    <dbReference type="NCBI Taxonomy" id="578943"/>
    <lineage>
        <taxon>Bacteria</taxon>
        <taxon>Pseudomonadati</taxon>
        <taxon>Pseudomonadota</taxon>
        <taxon>Alphaproteobacteria</taxon>
        <taxon>Rhodospirillales</taxon>
        <taxon>Dongiaceae</taxon>
        <taxon>Dongia</taxon>
    </lineage>
</organism>
<dbReference type="InterPro" id="IPR011990">
    <property type="entry name" value="TPR-like_helical_dom_sf"/>
</dbReference>
<dbReference type="SUPFAM" id="SSF81901">
    <property type="entry name" value="HCP-like"/>
    <property type="match status" value="1"/>
</dbReference>
<dbReference type="Gene3D" id="1.25.40.10">
    <property type="entry name" value="Tetratricopeptide repeat domain"/>
    <property type="match status" value="1"/>
</dbReference>
<dbReference type="Proteomes" id="UP000295783">
    <property type="component" value="Unassembled WGS sequence"/>
</dbReference>
<name>A0A4R6WTF2_9PROT</name>
<accession>A0A4R6WTF2</accession>
<dbReference type="Pfam" id="PF08238">
    <property type="entry name" value="Sel1"/>
    <property type="match status" value="2"/>
</dbReference>
<gene>
    <name evidence="1" type="ORF">A8950_1331</name>
</gene>
<sequence>MSLARILARSRAALTLAAIPLLVAAGLILSMPPVWAAPEDIEEIHRLELEGRKVDAYLRLLELAPKGDPWTQWKLAGYYQYGYAAPANFMKALEWYERAARQGNVDAMLGAAILLDPAFSQAASVPKDRARSFTWLSIAATKLTKPDEIEVVKGLRDKLKREMSTAELNKALGEAMAFQPVPEPQQ</sequence>
<reference evidence="1 2" key="1">
    <citation type="submission" date="2019-03" db="EMBL/GenBank/DDBJ databases">
        <title>Genomic Encyclopedia of Type Strains, Phase III (KMG-III): the genomes of soil and plant-associated and newly described type strains.</title>
        <authorList>
            <person name="Whitman W."/>
        </authorList>
    </citation>
    <scope>NUCLEOTIDE SEQUENCE [LARGE SCALE GENOMIC DNA]</scope>
    <source>
        <strain evidence="1 2">CGMCC 1.7660</strain>
    </source>
</reference>
<comment type="caution">
    <text evidence="1">The sequence shown here is derived from an EMBL/GenBank/DDBJ whole genome shotgun (WGS) entry which is preliminary data.</text>
</comment>
<evidence type="ECO:0000313" key="2">
    <source>
        <dbReference type="Proteomes" id="UP000295783"/>
    </source>
</evidence>
<protein>
    <submittedName>
        <fullName evidence="1">Sel1 repeat-containing protein</fullName>
    </submittedName>
</protein>
<proteinExistence type="predicted"/>
<dbReference type="InterPro" id="IPR006597">
    <property type="entry name" value="Sel1-like"/>
</dbReference>
<dbReference type="AlphaFoldDB" id="A0A4R6WTF2"/>
<dbReference type="RefSeq" id="WP_133612840.1">
    <property type="nucleotide sequence ID" value="NZ_SNYW01000007.1"/>
</dbReference>
<keyword evidence="2" id="KW-1185">Reference proteome</keyword>
<evidence type="ECO:0000313" key="1">
    <source>
        <dbReference type="EMBL" id="TDQ83049.1"/>
    </source>
</evidence>
<dbReference type="EMBL" id="SNYW01000007">
    <property type="protein sequence ID" value="TDQ83049.1"/>
    <property type="molecule type" value="Genomic_DNA"/>
</dbReference>